<reference evidence="1" key="1">
    <citation type="submission" date="2019-05" db="EMBL/GenBank/DDBJ databases">
        <authorList>
            <person name="Hibberd M."/>
        </authorList>
    </citation>
    <scope>NUCLEOTIDE SEQUENCE</scope>
    <source>
        <strain evidence="1">Neisseria_subflava_BgEED23</strain>
    </source>
</reference>
<name>A0A9X9SM68_NEISU</name>
<evidence type="ECO:0000313" key="1">
    <source>
        <dbReference type="EMBL" id="VTY04495.1"/>
    </source>
</evidence>
<keyword evidence="2" id="KW-1185">Reference proteome</keyword>
<proteinExistence type="predicted"/>
<protein>
    <submittedName>
        <fullName evidence="1">Uncharacterized protein</fullName>
    </submittedName>
</protein>
<accession>A0A9X9SM68</accession>
<dbReference type="Proteomes" id="UP000626795">
    <property type="component" value="Unassembled WGS sequence"/>
</dbReference>
<comment type="caution">
    <text evidence="1">The sequence shown here is derived from an EMBL/GenBank/DDBJ whole genome shotgun (WGS) entry which is preliminary data.</text>
</comment>
<evidence type="ECO:0000313" key="2">
    <source>
        <dbReference type="Proteomes" id="UP000626795"/>
    </source>
</evidence>
<dbReference type="EMBL" id="CABFLZ010000011">
    <property type="protein sequence ID" value="VTY04495.1"/>
    <property type="molecule type" value="Genomic_DNA"/>
</dbReference>
<sequence length="54" mass="6336">MLSDSLIYSAVTFIVKNLVCRKNKWPLFPIGKQEAKYNIYGYFIESFAIKILIF</sequence>
<gene>
    <name evidence="1" type="ORF">ONOEEDHL_00083</name>
</gene>
<organism evidence="1 2">
    <name type="scientific">Neisseria subflava</name>
    <dbReference type="NCBI Taxonomy" id="28449"/>
    <lineage>
        <taxon>Bacteria</taxon>
        <taxon>Pseudomonadati</taxon>
        <taxon>Pseudomonadota</taxon>
        <taxon>Betaproteobacteria</taxon>
        <taxon>Neisseriales</taxon>
        <taxon>Neisseriaceae</taxon>
        <taxon>Neisseria</taxon>
    </lineage>
</organism>
<dbReference type="AlphaFoldDB" id="A0A9X9SM68"/>